<reference evidence="4" key="2">
    <citation type="submission" date="2025-08" db="UniProtKB">
        <authorList>
            <consortium name="RefSeq"/>
        </authorList>
    </citation>
    <scope>IDENTIFICATION</scope>
    <source>
        <tissue evidence="4">Leaf</tissue>
    </source>
</reference>
<feature type="compositionally biased region" description="Acidic residues" evidence="1">
    <location>
        <begin position="391"/>
        <end position="407"/>
    </location>
</feature>
<evidence type="ECO:0000313" key="4">
    <source>
        <dbReference type="RefSeq" id="XP_010463759.1"/>
    </source>
</evidence>
<dbReference type="PROSITE" id="PS50858">
    <property type="entry name" value="BSD"/>
    <property type="match status" value="1"/>
</dbReference>
<dbReference type="Pfam" id="PF03909">
    <property type="entry name" value="BSD"/>
    <property type="match status" value="1"/>
</dbReference>
<dbReference type="SMART" id="SM00751">
    <property type="entry name" value="BSD"/>
    <property type="match status" value="1"/>
</dbReference>
<dbReference type="InterPro" id="IPR005607">
    <property type="entry name" value="BSD_dom"/>
</dbReference>
<dbReference type="RefSeq" id="XP_010463759.1">
    <property type="nucleotide sequence ID" value="XM_010465457.2"/>
</dbReference>
<feature type="compositionally biased region" description="Acidic residues" evidence="1">
    <location>
        <begin position="355"/>
        <end position="373"/>
    </location>
</feature>
<sequence length="452" mass="50445">MAWLARSIANSLKLDEDDEDDQKQRVGGDDETVSNQSSQSPRGVKEDITELTKTLRSQFWGVASFLSPPPSSSPDLKERTDHARVGEDEDEDLIAGIKNDFAEIGGRFRTGISKLSGNLPVSEFRTGISKLSGNLPVSEFTKIASNFLQLSSEDVDLKDYDKDLGVTEELVAFVKDLVMHPETWLDFPIPDDEDDDSFNDFEMTDAQYEHALAVERLAPSLASLRIELCPEYMSENCFWRIYFVLVHPILSKDDALLLSTPQVLEARAMLSHELQKTNTLPTEAGSSEANAVIVEPLDVPHEPLPETATVRIVSTIESSDFETDKHPIESKEIQIVDKSIIEETASSSRLINVQVDDEEEDDADDWLNDEEETSSVSAIEGRANTNHPLGEDDEDVSFSDLEEEDEGDVKVTYKKVTNSGSDSSNKNSPDWVQLEEVKVKKESNDWLNVDEL</sequence>
<reference evidence="3" key="1">
    <citation type="journal article" date="2014" name="Nat. Commun.">
        <title>The emerging biofuel crop Camelina sativa retains a highly undifferentiated hexaploid genome structure.</title>
        <authorList>
            <person name="Kagale S."/>
            <person name="Koh C."/>
            <person name="Nixon J."/>
            <person name="Bollina V."/>
            <person name="Clarke W.E."/>
            <person name="Tuteja R."/>
            <person name="Spillane C."/>
            <person name="Robinson S.J."/>
            <person name="Links M.G."/>
            <person name="Clarke C."/>
            <person name="Higgins E.E."/>
            <person name="Huebert T."/>
            <person name="Sharpe A.G."/>
            <person name="Parkin I.A."/>
        </authorList>
    </citation>
    <scope>NUCLEOTIDE SEQUENCE [LARGE SCALE GENOMIC DNA]</scope>
    <source>
        <strain evidence="3">cv. DH55</strain>
    </source>
</reference>
<gene>
    <name evidence="4" type="primary">LOC104744398</name>
</gene>
<feature type="region of interest" description="Disordered" evidence="1">
    <location>
        <begin position="1"/>
        <end position="46"/>
    </location>
</feature>
<dbReference type="Gene3D" id="1.10.3970.10">
    <property type="entry name" value="BSD domain"/>
    <property type="match status" value="1"/>
</dbReference>
<feature type="compositionally biased region" description="Polar residues" evidence="1">
    <location>
        <begin position="415"/>
        <end position="430"/>
    </location>
</feature>
<dbReference type="Proteomes" id="UP000694864">
    <property type="component" value="Chromosome 2"/>
</dbReference>
<evidence type="ECO:0000259" key="2">
    <source>
        <dbReference type="PROSITE" id="PS50858"/>
    </source>
</evidence>
<keyword evidence="3" id="KW-1185">Reference proteome</keyword>
<accession>A0ABM0VZX4</accession>
<dbReference type="PANTHER" id="PTHR31923:SF4">
    <property type="entry name" value="BSD DOMAIN-CONTAINING PROTEIN"/>
    <property type="match status" value="1"/>
</dbReference>
<name>A0ABM0VZX4_CAMSA</name>
<feature type="compositionally biased region" description="Basic and acidic residues" evidence="1">
    <location>
        <begin position="75"/>
        <end position="85"/>
    </location>
</feature>
<feature type="domain" description="BSD" evidence="2">
    <location>
        <begin position="198"/>
        <end position="250"/>
    </location>
</feature>
<protein>
    <submittedName>
        <fullName evidence="4">Uncharacterized protein LOC104744398</fullName>
    </submittedName>
</protein>
<evidence type="ECO:0000313" key="3">
    <source>
        <dbReference type="Proteomes" id="UP000694864"/>
    </source>
</evidence>
<feature type="region of interest" description="Disordered" evidence="1">
    <location>
        <begin position="65"/>
        <end position="85"/>
    </location>
</feature>
<organism evidence="3 4">
    <name type="scientific">Camelina sativa</name>
    <name type="common">False flax</name>
    <name type="synonym">Myagrum sativum</name>
    <dbReference type="NCBI Taxonomy" id="90675"/>
    <lineage>
        <taxon>Eukaryota</taxon>
        <taxon>Viridiplantae</taxon>
        <taxon>Streptophyta</taxon>
        <taxon>Embryophyta</taxon>
        <taxon>Tracheophyta</taxon>
        <taxon>Spermatophyta</taxon>
        <taxon>Magnoliopsida</taxon>
        <taxon>eudicotyledons</taxon>
        <taxon>Gunneridae</taxon>
        <taxon>Pentapetalae</taxon>
        <taxon>rosids</taxon>
        <taxon>malvids</taxon>
        <taxon>Brassicales</taxon>
        <taxon>Brassicaceae</taxon>
        <taxon>Camelineae</taxon>
        <taxon>Camelina</taxon>
    </lineage>
</organism>
<dbReference type="PANTHER" id="PTHR31923">
    <property type="entry name" value="BSD DOMAIN-CONTAINING PROTEIN"/>
    <property type="match status" value="1"/>
</dbReference>
<dbReference type="SUPFAM" id="SSF140383">
    <property type="entry name" value="BSD domain-like"/>
    <property type="match status" value="1"/>
</dbReference>
<dbReference type="InterPro" id="IPR035925">
    <property type="entry name" value="BSD_dom_sf"/>
</dbReference>
<evidence type="ECO:0000256" key="1">
    <source>
        <dbReference type="SAM" id="MobiDB-lite"/>
    </source>
</evidence>
<feature type="region of interest" description="Disordered" evidence="1">
    <location>
        <begin position="350"/>
        <end position="432"/>
    </location>
</feature>
<proteinExistence type="predicted"/>
<dbReference type="GeneID" id="104744398"/>